<protein>
    <submittedName>
        <fullName evidence="2">Uncharacterized protein</fullName>
    </submittedName>
</protein>
<reference evidence="2" key="2">
    <citation type="submission" date="2020-09" db="EMBL/GenBank/DDBJ databases">
        <authorList>
            <person name="Sun Q."/>
            <person name="Ohkuma M."/>
        </authorList>
    </citation>
    <scope>NUCLEOTIDE SEQUENCE</scope>
    <source>
        <strain evidence="2">JCM 4654</strain>
    </source>
</reference>
<dbReference type="EMBL" id="BMVF01000013">
    <property type="protein sequence ID" value="GHD92820.1"/>
    <property type="molecule type" value="Genomic_DNA"/>
</dbReference>
<evidence type="ECO:0000256" key="1">
    <source>
        <dbReference type="SAM" id="MobiDB-lite"/>
    </source>
</evidence>
<organism evidence="2 3">
    <name type="scientific">Streptomyces naganishii JCM 4654</name>
    <dbReference type="NCBI Taxonomy" id="1306179"/>
    <lineage>
        <taxon>Bacteria</taxon>
        <taxon>Bacillati</taxon>
        <taxon>Actinomycetota</taxon>
        <taxon>Actinomycetes</taxon>
        <taxon>Kitasatosporales</taxon>
        <taxon>Streptomycetaceae</taxon>
        <taxon>Streptomyces</taxon>
    </lineage>
</organism>
<accession>A0A918Y6D8</accession>
<evidence type="ECO:0000313" key="2">
    <source>
        <dbReference type="EMBL" id="GHD92820.1"/>
    </source>
</evidence>
<dbReference type="Proteomes" id="UP000608955">
    <property type="component" value="Unassembled WGS sequence"/>
</dbReference>
<keyword evidence="3" id="KW-1185">Reference proteome</keyword>
<sequence length="57" mass="6087">MPYTELRERLQSVLALSEPAFMGRLGVAGDDGPAEDDSPRLEGRAKIATPSEADISV</sequence>
<dbReference type="AlphaFoldDB" id="A0A918Y6D8"/>
<gene>
    <name evidence="2" type="ORF">GCM10010508_47170</name>
</gene>
<feature type="region of interest" description="Disordered" evidence="1">
    <location>
        <begin position="24"/>
        <end position="57"/>
    </location>
</feature>
<name>A0A918Y6D8_9ACTN</name>
<proteinExistence type="predicted"/>
<comment type="caution">
    <text evidence="2">The sequence shown here is derived from an EMBL/GenBank/DDBJ whole genome shotgun (WGS) entry which is preliminary data.</text>
</comment>
<evidence type="ECO:0000313" key="3">
    <source>
        <dbReference type="Proteomes" id="UP000608955"/>
    </source>
</evidence>
<reference evidence="2" key="1">
    <citation type="journal article" date="2014" name="Int. J. Syst. Evol. Microbiol.">
        <title>Complete genome sequence of Corynebacterium casei LMG S-19264T (=DSM 44701T), isolated from a smear-ripened cheese.</title>
        <authorList>
            <consortium name="US DOE Joint Genome Institute (JGI-PGF)"/>
            <person name="Walter F."/>
            <person name="Albersmeier A."/>
            <person name="Kalinowski J."/>
            <person name="Ruckert C."/>
        </authorList>
    </citation>
    <scope>NUCLEOTIDE SEQUENCE</scope>
    <source>
        <strain evidence="2">JCM 4654</strain>
    </source>
</reference>